<feature type="transmembrane region" description="Helical" evidence="7">
    <location>
        <begin position="237"/>
        <end position="262"/>
    </location>
</feature>
<dbReference type="OrthoDB" id="9780162at2"/>
<dbReference type="EMBL" id="SORF01000010">
    <property type="protein sequence ID" value="TDY44001.1"/>
    <property type="molecule type" value="Genomic_DNA"/>
</dbReference>
<evidence type="ECO:0000256" key="2">
    <source>
        <dbReference type="ARBA" id="ARBA00022448"/>
    </source>
</evidence>
<dbReference type="GO" id="GO:0055085">
    <property type="term" value="P:transmembrane transport"/>
    <property type="evidence" value="ECO:0007669"/>
    <property type="project" value="InterPro"/>
</dbReference>
<feature type="transmembrane region" description="Helical" evidence="7">
    <location>
        <begin position="196"/>
        <end position="217"/>
    </location>
</feature>
<gene>
    <name evidence="9" type="ORF">C7445_11045</name>
</gene>
<evidence type="ECO:0000256" key="5">
    <source>
        <dbReference type="ARBA" id="ARBA00022989"/>
    </source>
</evidence>
<keyword evidence="5 7" id="KW-1133">Transmembrane helix</keyword>
<feature type="transmembrane region" description="Helical" evidence="7">
    <location>
        <begin position="85"/>
        <end position="108"/>
    </location>
</feature>
<feature type="transmembrane region" description="Helical" evidence="7">
    <location>
        <begin position="315"/>
        <end position="348"/>
    </location>
</feature>
<feature type="transmembrane region" description="Helical" evidence="7">
    <location>
        <begin position="463"/>
        <end position="482"/>
    </location>
</feature>
<feature type="transmembrane region" description="Helical" evidence="7">
    <location>
        <begin position="274"/>
        <end position="295"/>
    </location>
</feature>
<feature type="transmembrane region" description="Helical" evidence="7">
    <location>
        <begin position="55"/>
        <end position="73"/>
    </location>
</feature>
<evidence type="ECO:0000256" key="4">
    <source>
        <dbReference type="ARBA" id="ARBA00022970"/>
    </source>
</evidence>
<protein>
    <submittedName>
        <fullName evidence="9">L-asparagine transporter-like permease</fullName>
    </submittedName>
</protein>
<feature type="transmembrane region" description="Helical" evidence="7">
    <location>
        <begin position="369"/>
        <end position="390"/>
    </location>
</feature>
<evidence type="ECO:0000256" key="6">
    <source>
        <dbReference type="ARBA" id="ARBA00023136"/>
    </source>
</evidence>
<evidence type="ECO:0000313" key="9">
    <source>
        <dbReference type="EMBL" id="TDY44001.1"/>
    </source>
</evidence>
<keyword evidence="4" id="KW-0029">Amino-acid transport</keyword>
<dbReference type="Gene3D" id="1.20.1740.10">
    <property type="entry name" value="Amino acid/polyamine transporter I"/>
    <property type="match status" value="1"/>
</dbReference>
<dbReference type="Proteomes" id="UP000294581">
    <property type="component" value="Unassembled WGS sequence"/>
</dbReference>
<dbReference type="AlphaFoldDB" id="A0A4R8LJL3"/>
<keyword evidence="3 7" id="KW-0812">Transmembrane</keyword>
<dbReference type="PIRSF" id="PIRSF006060">
    <property type="entry name" value="AA_transporter"/>
    <property type="match status" value="1"/>
</dbReference>
<dbReference type="GO" id="GO:0016020">
    <property type="term" value="C:membrane"/>
    <property type="evidence" value="ECO:0007669"/>
    <property type="project" value="UniProtKB-SubCell"/>
</dbReference>
<feature type="transmembrane region" description="Helical" evidence="7">
    <location>
        <begin position="165"/>
        <end position="184"/>
    </location>
</feature>
<evidence type="ECO:0000256" key="7">
    <source>
        <dbReference type="SAM" id="Phobius"/>
    </source>
</evidence>
<sequence length="491" mass="52099">MRRPGMMGIGTHEPSDTTMEHQREVYGDLMKSKAIGAVRNRSVGTQVKAKHSMSLFELILVGVGGIIGAGYFLGSGQPIRMAGPAVLLAFAIGGAITAQTIGALNTLAVDHPSPGAFKTYADAYLGKFTGYMQGWTYYITSILTIASEAVASAVFARLWLPSVPVWMLAAAFALIVLAINAFGVQNFGLVESVMSVVKIAALVGFIITIAIVIFAAHPATLGRTSASSSLTLFPTGISGLAQSMLIVIFCFAGIGVFGTAAVELKEPKHLDRGGIAVVTILTGLYMLSIAALLWIVPYRTVSTKASPFVQALMTAHLHTLAGILNAVILIASFSVMAGSVFSANQILVSLGRYREAPSLVSRTFGKRRVAYGALAFTTVGVAICIALSYVLPSSVYTFLISASSFLTFFNWFIMLLTLLAWKRKNKGKPISKLAFGQPAGTYVTMALILVMTGYALVEKSQRLGFFACLGIAAVIAIAYLFVRKQAHPPEA</sequence>
<feature type="transmembrane region" description="Helical" evidence="7">
    <location>
        <begin position="135"/>
        <end position="159"/>
    </location>
</feature>
<keyword evidence="6 7" id="KW-0472">Membrane</keyword>
<accession>A0A4R8LJL3</accession>
<comment type="caution">
    <text evidence="9">The sequence shown here is derived from an EMBL/GenBank/DDBJ whole genome shotgun (WGS) entry which is preliminary data.</text>
</comment>
<dbReference type="Pfam" id="PF00324">
    <property type="entry name" value="AA_permease"/>
    <property type="match status" value="1"/>
</dbReference>
<evidence type="ECO:0000313" key="10">
    <source>
        <dbReference type="Proteomes" id="UP000294581"/>
    </source>
</evidence>
<feature type="transmembrane region" description="Helical" evidence="7">
    <location>
        <begin position="433"/>
        <end position="457"/>
    </location>
</feature>
<name>A0A4R8LJL3_9BACL</name>
<dbReference type="GO" id="GO:0006865">
    <property type="term" value="P:amino acid transport"/>
    <property type="evidence" value="ECO:0007669"/>
    <property type="project" value="UniProtKB-KW"/>
</dbReference>
<keyword evidence="10" id="KW-1185">Reference proteome</keyword>
<proteinExistence type="predicted"/>
<evidence type="ECO:0000256" key="1">
    <source>
        <dbReference type="ARBA" id="ARBA00004141"/>
    </source>
</evidence>
<evidence type="ECO:0000256" key="3">
    <source>
        <dbReference type="ARBA" id="ARBA00022692"/>
    </source>
</evidence>
<dbReference type="PANTHER" id="PTHR43495:SF5">
    <property type="entry name" value="GAMMA-AMINOBUTYRIC ACID PERMEASE"/>
    <property type="match status" value="1"/>
</dbReference>
<feature type="transmembrane region" description="Helical" evidence="7">
    <location>
        <begin position="396"/>
        <end position="421"/>
    </location>
</feature>
<organism evidence="9 10">
    <name type="scientific">Alicyclobacillus sacchari</name>
    <dbReference type="NCBI Taxonomy" id="392010"/>
    <lineage>
        <taxon>Bacteria</taxon>
        <taxon>Bacillati</taxon>
        <taxon>Bacillota</taxon>
        <taxon>Bacilli</taxon>
        <taxon>Bacillales</taxon>
        <taxon>Alicyclobacillaceae</taxon>
        <taxon>Alicyclobacillus</taxon>
    </lineage>
</organism>
<evidence type="ECO:0000259" key="8">
    <source>
        <dbReference type="Pfam" id="PF00324"/>
    </source>
</evidence>
<comment type="subcellular location">
    <subcellularLocation>
        <location evidence="1">Membrane</location>
        <topology evidence="1">Multi-pass membrane protein</topology>
    </subcellularLocation>
</comment>
<dbReference type="InterPro" id="IPR004841">
    <property type="entry name" value="AA-permease/SLC12A_dom"/>
</dbReference>
<keyword evidence="2" id="KW-0813">Transport</keyword>
<reference evidence="9 10" key="1">
    <citation type="submission" date="2019-03" db="EMBL/GenBank/DDBJ databases">
        <title>Genomic Encyclopedia of Type Strains, Phase IV (KMG-IV): sequencing the most valuable type-strain genomes for metagenomic binning, comparative biology and taxonomic classification.</title>
        <authorList>
            <person name="Goeker M."/>
        </authorList>
    </citation>
    <scope>NUCLEOTIDE SEQUENCE [LARGE SCALE GENOMIC DNA]</scope>
    <source>
        <strain evidence="9 10">DSM 17974</strain>
    </source>
</reference>
<feature type="domain" description="Amino acid permease/ SLC12A" evidence="8">
    <location>
        <begin position="58"/>
        <end position="458"/>
    </location>
</feature>
<dbReference type="PANTHER" id="PTHR43495">
    <property type="entry name" value="GABA PERMEASE"/>
    <property type="match status" value="1"/>
</dbReference>